<evidence type="ECO:0000259" key="5">
    <source>
        <dbReference type="Pfam" id="PF03109"/>
    </source>
</evidence>
<gene>
    <name evidence="6" type="ORF">GURASL_18820</name>
</gene>
<keyword evidence="4" id="KW-0067">ATP-binding</keyword>
<keyword evidence="3" id="KW-0547">Nucleotide-binding</keyword>
<dbReference type="PANTHER" id="PTHR43851">
    <property type="match status" value="1"/>
</dbReference>
<evidence type="ECO:0000313" key="6">
    <source>
        <dbReference type="EMBL" id="BDV42959.1"/>
    </source>
</evidence>
<keyword evidence="2" id="KW-0808">Transferase</keyword>
<dbReference type="PANTHER" id="PTHR43851:SF3">
    <property type="entry name" value="COENZYME Q8"/>
    <property type="match status" value="1"/>
</dbReference>
<proteinExistence type="inferred from homology"/>
<evidence type="ECO:0000256" key="1">
    <source>
        <dbReference type="ARBA" id="ARBA00009670"/>
    </source>
</evidence>
<dbReference type="InterPro" id="IPR051409">
    <property type="entry name" value="Atypical_kinase_ADCK"/>
</dbReference>
<feature type="domain" description="ABC1 atypical kinase-like" evidence="5">
    <location>
        <begin position="134"/>
        <end position="373"/>
    </location>
</feature>
<accession>A0ABM8EKM3</accession>
<evidence type="ECO:0000256" key="2">
    <source>
        <dbReference type="ARBA" id="ARBA00022679"/>
    </source>
</evidence>
<organism evidence="6 7">
    <name type="scientific">Geotalea uraniireducens</name>
    <dbReference type="NCBI Taxonomy" id="351604"/>
    <lineage>
        <taxon>Bacteria</taxon>
        <taxon>Pseudomonadati</taxon>
        <taxon>Thermodesulfobacteriota</taxon>
        <taxon>Desulfuromonadia</taxon>
        <taxon>Geobacterales</taxon>
        <taxon>Geobacteraceae</taxon>
        <taxon>Geotalea</taxon>
    </lineage>
</organism>
<dbReference type="Proteomes" id="UP001317705">
    <property type="component" value="Chromosome"/>
</dbReference>
<keyword evidence="7" id="KW-1185">Reference proteome</keyword>
<dbReference type="InterPro" id="IPR011009">
    <property type="entry name" value="Kinase-like_dom_sf"/>
</dbReference>
<evidence type="ECO:0000256" key="3">
    <source>
        <dbReference type="ARBA" id="ARBA00022741"/>
    </source>
</evidence>
<name>A0ABM8EKM3_9BACT</name>
<comment type="similarity">
    <text evidence="1">Belongs to the protein kinase superfamily. ADCK protein kinase family.</text>
</comment>
<dbReference type="InterPro" id="IPR034646">
    <property type="entry name" value="ADCK3_dom"/>
</dbReference>
<dbReference type="SUPFAM" id="SSF56112">
    <property type="entry name" value="Protein kinase-like (PK-like)"/>
    <property type="match status" value="1"/>
</dbReference>
<evidence type="ECO:0000256" key="4">
    <source>
        <dbReference type="ARBA" id="ARBA00022840"/>
    </source>
</evidence>
<dbReference type="EMBL" id="AP027151">
    <property type="protein sequence ID" value="BDV42959.1"/>
    <property type="molecule type" value="Genomic_DNA"/>
</dbReference>
<dbReference type="InterPro" id="IPR004147">
    <property type="entry name" value="ABC1_dom"/>
</dbReference>
<dbReference type="CDD" id="cd13970">
    <property type="entry name" value="ABC1_ADCK3"/>
    <property type="match status" value="1"/>
</dbReference>
<dbReference type="RefSeq" id="WP_282003703.1">
    <property type="nucleotide sequence ID" value="NZ_AP027151.1"/>
</dbReference>
<dbReference type="Pfam" id="PF03109">
    <property type="entry name" value="ABC1"/>
    <property type="match status" value="1"/>
</dbReference>
<protein>
    <submittedName>
        <fullName evidence="6">ABC transporter</fullName>
    </submittedName>
</protein>
<sequence length="480" mass="54936">MQRDREESADVWCPDFLAGSLAGGADGGRGRDRLAERLAGISARKVPASSFSRLWLLGSLHAKVAAGYFVCWLRSRFADAGEKERLKNEANLSAALQLLGTMGYLRGAVMKIGQMLATLPEVVPDEFARVLASLQFEAPPMHYALIREVFLDEFGREPEELFASFERRAFAAASLGQVHRARLHSGEEVAVKIQYPDIARTIRADLRTLRLLLQPMCMTGDWPNQLAKLADIERMLLMETDYEQEARFGREIRRHFTANDRVVIPRIYDEYSTRRVLTADYLPGLHLEQFLATGPSRELRDHFTRLITVATMRLMYRAHWILADPNPGNYIFMADGRLGLIDFGCTRVITDDEWRLQRAFEDAVINRDEAEMDRVIAKACLYDDPAEMEPERLAAVGQGARWQMEPWLTEGLFDFGDREFYRRGIALFLDVMRKGYTRGKPLYLWTNRFVLGARAMVFRLEGRCEFRKIYDEELAGAREG</sequence>
<evidence type="ECO:0000313" key="7">
    <source>
        <dbReference type="Proteomes" id="UP001317705"/>
    </source>
</evidence>
<reference evidence="6 7" key="1">
    <citation type="submission" date="2022-12" db="EMBL/GenBank/DDBJ databases">
        <title>Polyphasic characterization of Geotalea uranireducens NIT-SL11 newly isolated from a complex of sewage sludge and microbially reduced graphene oxide.</title>
        <authorList>
            <person name="Xie L."/>
            <person name="Yoshida N."/>
            <person name="Meng L."/>
        </authorList>
    </citation>
    <scope>NUCLEOTIDE SEQUENCE [LARGE SCALE GENOMIC DNA]</scope>
    <source>
        <strain evidence="6 7">NIT-SL11</strain>
    </source>
</reference>